<reference evidence="4 5" key="1">
    <citation type="submission" date="2012-10" db="EMBL/GenBank/DDBJ databases">
        <authorList>
            <person name="Harkins D.M."/>
            <person name="Durkin A.S."/>
            <person name="Brinkac L.M."/>
            <person name="Selengut J.D."/>
            <person name="Sanka R."/>
            <person name="DePew J."/>
            <person name="Purushe J."/>
            <person name="Peacock S.J."/>
            <person name="Thaipadungpanit J."/>
            <person name="Wuthiekanun V.W."/>
            <person name="Day N.P."/>
            <person name="Vinetz J.M."/>
            <person name="Sutton G.G."/>
            <person name="Nelson W.C."/>
            <person name="Fouts D.E."/>
        </authorList>
    </citation>
    <scope>NUCLEOTIDE SEQUENCE [LARGE SCALE GENOMIC DNA]</scope>
    <source>
        <strain evidence="4 5">H1</strain>
    </source>
</reference>
<sequence length="436" mass="47838">MREIKTVTVLGANGTMGAGSAAIVASFGKAKVHMLARDTNKAKEGIEKAIGSVKTDTIRPRLIPGSYDADLEKAVSESDWVFELVAESYEVKEPINKRIASSRRPGTIVSTVSSGLSIERLSKAFDEDGQKHYFGTHFFNPPYKMILCELVSHKGSDKKVLKQLGEYLEKVLGRAVVYTNDTPAFAGNRIGFQLINEVAQIAEKYSDKGGIALMDAIMSGYTGRAMAPLDTADFVGLDVHKAIVDNLYEMTKDAAHSTFKMPDYFQKLIDKGDLGRKTGGGLYKMSKTPDGKKEKLVYNIGADLYEPVPKFEIDFIRQANKRISEADYTGAMNIVKEAKGFEADLARYFIARYVSYSLSIVGEVVDTKEMADLAMGTGFNWAPASAFVDFLGGPKDAIQLIEKAKLPVPEVLAKAKPGKPFYELKEKLDARSLFKG</sequence>
<dbReference type="Gene3D" id="1.10.1040.50">
    <property type="match status" value="1"/>
</dbReference>
<dbReference type="GO" id="GO:0016616">
    <property type="term" value="F:oxidoreductase activity, acting on the CH-OH group of donors, NAD or NADP as acceptor"/>
    <property type="evidence" value="ECO:0007669"/>
    <property type="project" value="InterPro"/>
</dbReference>
<proteinExistence type="predicted"/>
<dbReference type="PANTHER" id="PTHR48075:SF7">
    <property type="entry name" value="3-HYDROXYACYL-COA DEHYDROGENASE-RELATED"/>
    <property type="match status" value="1"/>
</dbReference>
<dbReference type="RefSeq" id="WP_001206943.1">
    <property type="nucleotide sequence ID" value="NZ_AHMY02000011.1"/>
</dbReference>
<dbReference type="InterPro" id="IPR036291">
    <property type="entry name" value="NAD(P)-bd_dom_sf"/>
</dbReference>
<dbReference type="PANTHER" id="PTHR48075">
    <property type="entry name" value="3-HYDROXYACYL-COA DEHYDROGENASE FAMILY PROTEIN"/>
    <property type="match status" value="1"/>
</dbReference>
<evidence type="ECO:0000313" key="4">
    <source>
        <dbReference type="EMBL" id="EKO17257.1"/>
    </source>
</evidence>
<dbReference type="SUPFAM" id="SSF48179">
    <property type="entry name" value="6-phosphogluconate dehydrogenase C-terminal domain-like"/>
    <property type="match status" value="1"/>
</dbReference>
<evidence type="ECO:0000259" key="3">
    <source>
        <dbReference type="Pfam" id="PF02737"/>
    </source>
</evidence>
<dbReference type="GO" id="GO:0006631">
    <property type="term" value="P:fatty acid metabolic process"/>
    <property type="evidence" value="ECO:0007669"/>
    <property type="project" value="InterPro"/>
</dbReference>
<comment type="caution">
    <text evidence="4">The sequence shown here is derived from an EMBL/GenBank/DDBJ whole genome shotgun (WGS) entry which is preliminary data.</text>
</comment>
<protein>
    <submittedName>
        <fullName evidence="4">3-hydroxyacyl-CoA dehydrogenase, NAD binding domain protein</fullName>
    </submittedName>
</protein>
<evidence type="ECO:0000313" key="5">
    <source>
        <dbReference type="Proteomes" id="UP000006253"/>
    </source>
</evidence>
<dbReference type="InterPro" id="IPR006176">
    <property type="entry name" value="3-OHacyl-CoA_DH_NAD-bd"/>
</dbReference>
<dbReference type="EMBL" id="AHMY02000011">
    <property type="protein sequence ID" value="EKO17257.1"/>
    <property type="molecule type" value="Genomic_DNA"/>
</dbReference>
<dbReference type="Pfam" id="PF00725">
    <property type="entry name" value="3HCDH"/>
    <property type="match status" value="1"/>
</dbReference>
<dbReference type="Proteomes" id="UP000006253">
    <property type="component" value="Unassembled WGS sequence"/>
</dbReference>
<dbReference type="GeneID" id="61143165"/>
<name>A0A0E2B7G0_9LEPT</name>
<gene>
    <name evidence="4" type="ORF">LEP1GSC081_2267</name>
</gene>
<feature type="domain" description="3-hydroxyacyl-CoA dehydrogenase C-terminal" evidence="2">
    <location>
        <begin position="185"/>
        <end position="284"/>
    </location>
</feature>
<feature type="domain" description="3-hydroxyacyl-CoA dehydrogenase NAD binding" evidence="3">
    <location>
        <begin position="6"/>
        <end position="181"/>
    </location>
</feature>
<dbReference type="InterPro" id="IPR006108">
    <property type="entry name" value="3HC_DH_C"/>
</dbReference>
<dbReference type="Pfam" id="PF02737">
    <property type="entry name" value="3HCDH_N"/>
    <property type="match status" value="1"/>
</dbReference>
<dbReference type="InterPro" id="IPR008927">
    <property type="entry name" value="6-PGluconate_DH-like_C_sf"/>
</dbReference>
<keyword evidence="1" id="KW-0560">Oxidoreductase</keyword>
<accession>A0A0E2B7G0</accession>
<dbReference type="Gene3D" id="3.40.50.720">
    <property type="entry name" value="NAD(P)-binding Rossmann-like Domain"/>
    <property type="match status" value="1"/>
</dbReference>
<dbReference type="AlphaFoldDB" id="A0A0E2B7G0"/>
<organism evidence="4 5">
    <name type="scientific">Leptospira kirschneri str. H1</name>
    <dbReference type="NCBI Taxonomy" id="1049966"/>
    <lineage>
        <taxon>Bacteria</taxon>
        <taxon>Pseudomonadati</taxon>
        <taxon>Spirochaetota</taxon>
        <taxon>Spirochaetia</taxon>
        <taxon>Leptospirales</taxon>
        <taxon>Leptospiraceae</taxon>
        <taxon>Leptospira</taxon>
    </lineage>
</organism>
<dbReference type="GO" id="GO:0070403">
    <property type="term" value="F:NAD+ binding"/>
    <property type="evidence" value="ECO:0007669"/>
    <property type="project" value="InterPro"/>
</dbReference>
<evidence type="ECO:0000259" key="2">
    <source>
        <dbReference type="Pfam" id="PF00725"/>
    </source>
</evidence>
<evidence type="ECO:0000256" key="1">
    <source>
        <dbReference type="ARBA" id="ARBA00023002"/>
    </source>
</evidence>
<dbReference type="SUPFAM" id="SSF51735">
    <property type="entry name" value="NAD(P)-binding Rossmann-fold domains"/>
    <property type="match status" value="1"/>
</dbReference>